<feature type="coiled-coil region" evidence="1">
    <location>
        <begin position="166"/>
        <end position="193"/>
    </location>
</feature>
<accession>A0AAW2YRI4</accession>
<dbReference type="Proteomes" id="UP001431209">
    <property type="component" value="Unassembled WGS sequence"/>
</dbReference>
<dbReference type="AlphaFoldDB" id="A0AAW2YRI4"/>
<keyword evidence="4" id="KW-1185">Reference proteome</keyword>
<dbReference type="EMBL" id="JAOPGA020000576">
    <property type="protein sequence ID" value="KAL0479563.1"/>
    <property type="molecule type" value="Genomic_DNA"/>
</dbReference>
<gene>
    <name evidence="3" type="ORF">AKO1_007759</name>
</gene>
<evidence type="ECO:0000313" key="3">
    <source>
        <dbReference type="EMBL" id="KAL0479563.1"/>
    </source>
</evidence>
<proteinExistence type="predicted"/>
<comment type="caution">
    <text evidence="3">The sequence shown here is derived from an EMBL/GenBank/DDBJ whole genome shotgun (WGS) entry which is preliminary data.</text>
</comment>
<feature type="compositionally biased region" description="Pro residues" evidence="2">
    <location>
        <begin position="229"/>
        <end position="239"/>
    </location>
</feature>
<evidence type="ECO:0000256" key="2">
    <source>
        <dbReference type="SAM" id="MobiDB-lite"/>
    </source>
</evidence>
<name>A0AAW2YRI4_9EUKA</name>
<evidence type="ECO:0000313" key="4">
    <source>
        <dbReference type="Proteomes" id="UP001431209"/>
    </source>
</evidence>
<reference evidence="3 4" key="1">
    <citation type="submission" date="2024-03" db="EMBL/GenBank/DDBJ databases">
        <title>The Acrasis kona genome and developmental transcriptomes reveal deep origins of eukaryotic multicellular pathways.</title>
        <authorList>
            <person name="Sheikh S."/>
            <person name="Fu C.-J."/>
            <person name="Brown M.W."/>
            <person name="Baldauf S.L."/>
        </authorList>
    </citation>
    <scope>NUCLEOTIDE SEQUENCE [LARGE SCALE GENOMIC DNA]</scope>
    <source>
        <strain evidence="3 4">ATCC MYA-3509</strain>
    </source>
</reference>
<keyword evidence="1" id="KW-0175">Coiled coil</keyword>
<sequence length="239" mass="27667">MYHHGSSSTGRSSPSVMSEQVTIELGEDPLWYKETIAFAKQNFEEKSHIPYDQQRLVFDAPSVPVDNNEDVDALMNNYWWDEDPNLLRESVLVSKDSSLVNFADRMNPPMLEDDIFLSPQEVQQPVKRQKISHGTLMDHANVIDSQNGLMNTEQKSDLLNMLIVEQRKQGNEITELKEMVQNLTRQLEERIASNNQLAQYQAQQQLQYQAYQQQQMLAQRNTQPKNKVLPPPAPRRTRN</sequence>
<organism evidence="3 4">
    <name type="scientific">Acrasis kona</name>
    <dbReference type="NCBI Taxonomy" id="1008807"/>
    <lineage>
        <taxon>Eukaryota</taxon>
        <taxon>Discoba</taxon>
        <taxon>Heterolobosea</taxon>
        <taxon>Tetramitia</taxon>
        <taxon>Eutetramitia</taxon>
        <taxon>Acrasidae</taxon>
        <taxon>Acrasis</taxon>
    </lineage>
</organism>
<feature type="region of interest" description="Disordered" evidence="2">
    <location>
        <begin position="217"/>
        <end position="239"/>
    </location>
</feature>
<evidence type="ECO:0000256" key="1">
    <source>
        <dbReference type="SAM" id="Coils"/>
    </source>
</evidence>
<protein>
    <submittedName>
        <fullName evidence="3">Uncharacterized protein</fullName>
    </submittedName>
</protein>